<comment type="caution">
    <text evidence="2">The sequence shown here is derived from an EMBL/GenBank/DDBJ whole genome shotgun (WGS) entry which is preliminary data.</text>
</comment>
<evidence type="ECO:0000313" key="3">
    <source>
        <dbReference type="Proteomes" id="UP000824890"/>
    </source>
</evidence>
<feature type="region of interest" description="Disordered" evidence="1">
    <location>
        <begin position="1"/>
        <end position="99"/>
    </location>
</feature>
<feature type="compositionally biased region" description="Basic and acidic residues" evidence="1">
    <location>
        <begin position="90"/>
        <end position="99"/>
    </location>
</feature>
<keyword evidence="3" id="KW-1185">Reference proteome</keyword>
<evidence type="ECO:0000256" key="1">
    <source>
        <dbReference type="SAM" id="MobiDB-lite"/>
    </source>
</evidence>
<evidence type="ECO:0008006" key="4">
    <source>
        <dbReference type="Google" id="ProtNLM"/>
    </source>
</evidence>
<evidence type="ECO:0000313" key="2">
    <source>
        <dbReference type="EMBL" id="KAH0859994.1"/>
    </source>
</evidence>
<protein>
    <recommendedName>
        <fullName evidence="4">AT-hook motif nuclear-localized protein</fullName>
    </recommendedName>
</protein>
<gene>
    <name evidence="2" type="ORF">HID58_088255</name>
</gene>
<reference evidence="2 3" key="1">
    <citation type="submission" date="2021-05" db="EMBL/GenBank/DDBJ databases">
        <title>Genome Assembly of Synthetic Allotetraploid Brassica napus Reveals Homoeologous Exchanges between Subgenomes.</title>
        <authorList>
            <person name="Davis J.T."/>
        </authorList>
    </citation>
    <scope>NUCLEOTIDE SEQUENCE [LARGE SCALE GENOMIC DNA]</scope>
    <source>
        <strain evidence="3">cv. Da-Ae</strain>
        <tissue evidence="2">Seedling</tissue>
    </source>
</reference>
<feature type="compositionally biased region" description="Basic and acidic residues" evidence="1">
    <location>
        <begin position="29"/>
        <end position="39"/>
    </location>
</feature>
<accession>A0ABQ7XX18</accession>
<dbReference type="EMBL" id="JAGKQM010000019">
    <property type="protein sequence ID" value="KAH0859994.1"/>
    <property type="molecule type" value="Genomic_DNA"/>
</dbReference>
<feature type="compositionally biased region" description="Basic residues" evidence="1">
    <location>
        <begin position="63"/>
        <end position="72"/>
    </location>
</feature>
<proteinExistence type="predicted"/>
<sequence>MAPSSPLPLATADANDGSSSQLASGETETESHFVRDKSAKGVSVAVGAFQPPLNAVRQEGQGKKTRRGRSKDKRTEVGVSYNSILPRYAPPKDQEQPRV</sequence>
<feature type="compositionally biased region" description="Polar residues" evidence="1">
    <location>
        <begin position="16"/>
        <end position="26"/>
    </location>
</feature>
<dbReference type="Proteomes" id="UP000824890">
    <property type="component" value="Unassembled WGS sequence"/>
</dbReference>
<name>A0ABQ7XX18_BRANA</name>
<organism evidence="2 3">
    <name type="scientific">Brassica napus</name>
    <name type="common">Rape</name>
    <dbReference type="NCBI Taxonomy" id="3708"/>
    <lineage>
        <taxon>Eukaryota</taxon>
        <taxon>Viridiplantae</taxon>
        <taxon>Streptophyta</taxon>
        <taxon>Embryophyta</taxon>
        <taxon>Tracheophyta</taxon>
        <taxon>Spermatophyta</taxon>
        <taxon>Magnoliopsida</taxon>
        <taxon>eudicotyledons</taxon>
        <taxon>Gunneridae</taxon>
        <taxon>Pentapetalae</taxon>
        <taxon>rosids</taxon>
        <taxon>malvids</taxon>
        <taxon>Brassicales</taxon>
        <taxon>Brassicaceae</taxon>
        <taxon>Brassiceae</taxon>
        <taxon>Brassica</taxon>
    </lineage>
</organism>